<name>A0ACC0LKD1_RHOML</name>
<reference evidence="1" key="1">
    <citation type="submission" date="2022-02" db="EMBL/GenBank/DDBJ databases">
        <title>Plant Genome Project.</title>
        <authorList>
            <person name="Zhang R.-G."/>
        </authorList>
    </citation>
    <scope>NUCLEOTIDE SEQUENCE</scope>
    <source>
        <strain evidence="1">AT1</strain>
    </source>
</reference>
<gene>
    <name evidence="1" type="ORF">RHMOL_Rhmol12G0197700</name>
</gene>
<evidence type="ECO:0000313" key="1">
    <source>
        <dbReference type="EMBL" id="KAI8529079.1"/>
    </source>
</evidence>
<comment type="caution">
    <text evidence="1">The sequence shown here is derived from an EMBL/GenBank/DDBJ whole genome shotgun (WGS) entry which is preliminary data.</text>
</comment>
<protein>
    <submittedName>
        <fullName evidence="1">Uncharacterized protein</fullName>
    </submittedName>
</protein>
<keyword evidence="2" id="KW-1185">Reference proteome</keyword>
<proteinExistence type="predicted"/>
<sequence length="217" mass="24291">MSAVLISNSNSTKTVKFLYSYGGKILPRSTDGKLRYVGGLTRVLAIERSVSFKELMEKFEELCGLPMRLKCKLPSEDLDVLVSITCDDDLANVMDEYDRFSSSTHKDVKITAVLFPIRSLKTISPVSSVDDLCSTGSSGEYSSPSYSVAGVRSAPPRSRDSSPKLSFRCGEVRYRPCCEQGRMPRQVRKGWNQSMPVKWGKESCQREAYSWRVPLAF</sequence>
<accession>A0ACC0LKD1</accession>
<evidence type="ECO:0000313" key="2">
    <source>
        <dbReference type="Proteomes" id="UP001062846"/>
    </source>
</evidence>
<organism evidence="1 2">
    <name type="scientific">Rhododendron molle</name>
    <name type="common">Chinese azalea</name>
    <name type="synonym">Azalea mollis</name>
    <dbReference type="NCBI Taxonomy" id="49168"/>
    <lineage>
        <taxon>Eukaryota</taxon>
        <taxon>Viridiplantae</taxon>
        <taxon>Streptophyta</taxon>
        <taxon>Embryophyta</taxon>
        <taxon>Tracheophyta</taxon>
        <taxon>Spermatophyta</taxon>
        <taxon>Magnoliopsida</taxon>
        <taxon>eudicotyledons</taxon>
        <taxon>Gunneridae</taxon>
        <taxon>Pentapetalae</taxon>
        <taxon>asterids</taxon>
        <taxon>Ericales</taxon>
        <taxon>Ericaceae</taxon>
        <taxon>Ericoideae</taxon>
        <taxon>Rhodoreae</taxon>
        <taxon>Rhododendron</taxon>
    </lineage>
</organism>
<dbReference type="EMBL" id="CM046399">
    <property type="protein sequence ID" value="KAI8529079.1"/>
    <property type="molecule type" value="Genomic_DNA"/>
</dbReference>
<dbReference type="Proteomes" id="UP001062846">
    <property type="component" value="Chromosome 12"/>
</dbReference>